<sequence>SIDWDGLKNNVSFYAKSKARGFLVLGSNGENKSLDEDEKLKILETVLQCKAPHQKVIVACFVETTRQALRFINKVESMEIDYFNLLPPFYFRSRMTDEVLAGYFTECADGSLKPILLYNAPKFSGVTLSLELVVKLSGHRNIAGIKDSASSGIEKFIEAVPDDFVVIAGSINFMFPALLSGVVGGVISMANYFPDLTQELYLLGKEKNIGEGEKLHLRLSNLNKKISGAYGVAGVKAAMDLMGLVGGLPRKPLLGLKEEQKEKLRKDLKEAGLLKGDNK</sequence>
<gene>
    <name evidence="3" type="ORF">S06H3_13330</name>
</gene>
<feature type="non-terminal residue" evidence="3">
    <location>
        <position position="1"/>
    </location>
</feature>
<dbReference type="SMART" id="SM01130">
    <property type="entry name" value="DHDPS"/>
    <property type="match status" value="1"/>
</dbReference>
<dbReference type="PANTHER" id="PTHR12128:SF66">
    <property type="entry name" value="4-HYDROXY-2-OXOGLUTARATE ALDOLASE, MITOCHONDRIAL"/>
    <property type="match status" value="1"/>
</dbReference>
<evidence type="ECO:0000256" key="2">
    <source>
        <dbReference type="ARBA" id="ARBA00023270"/>
    </source>
</evidence>
<dbReference type="PANTHER" id="PTHR12128">
    <property type="entry name" value="DIHYDRODIPICOLINATE SYNTHASE"/>
    <property type="match status" value="1"/>
</dbReference>
<evidence type="ECO:0000256" key="1">
    <source>
        <dbReference type="ARBA" id="ARBA00023239"/>
    </source>
</evidence>
<dbReference type="InterPro" id="IPR020625">
    <property type="entry name" value="Schiff_base-form_aldolases_AS"/>
</dbReference>
<accession>X1L4E2</accession>
<dbReference type="GO" id="GO:0008840">
    <property type="term" value="F:4-hydroxy-tetrahydrodipicolinate synthase activity"/>
    <property type="evidence" value="ECO:0007669"/>
    <property type="project" value="TreeGrafter"/>
</dbReference>
<keyword evidence="1" id="KW-0456">Lyase</keyword>
<dbReference type="InterPro" id="IPR013785">
    <property type="entry name" value="Aldolase_TIM"/>
</dbReference>
<dbReference type="SUPFAM" id="SSF51569">
    <property type="entry name" value="Aldolase"/>
    <property type="match status" value="1"/>
</dbReference>
<dbReference type="CDD" id="cd00408">
    <property type="entry name" value="DHDPS-like"/>
    <property type="match status" value="1"/>
</dbReference>
<dbReference type="Gene3D" id="3.20.20.70">
    <property type="entry name" value="Aldolase class I"/>
    <property type="match status" value="1"/>
</dbReference>
<dbReference type="EMBL" id="BARV01006505">
    <property type="protein sequence ID" value="GAI13843.1"/>
    <property type="molecule type" value="Genomic_DNA"/>
</dbReference>
<evidence type="ECO:0008006" key="4">
    <source>
        <dbReference type="Google" id="ProtNLM"/>
    </source>
</evidence>
<dbReference type="PRINTS" id="PR00146">
    <property type="entry name" value="DHPICSNTHASE"/>
</dbReference>
<keyword evidence="2" id="KW-0704">Schiff base</keyword>
<dbReference type="InterPro" id="IPR002220">
    <property type="entry name" value="DapA-like"/>
</dbReference>
<protein>
    <recommendedName>
        <fullName evidence="4">Dihydrodipicolinate synthase family protein</fullName>
    </recommendedName>
</protein>
<dbReference type="PROSITE" id="PS00666">
    <property type="entry name" value="DHDPS_2"/>
    <property type="match status" value="1"/>
</dbReference>
<dbReference type="Pfam" id="PF00701">
    <property type="entry name" value="DHDPS"/>
    <property type="match status" value="1"/>
</dbReference>
<organism evidence="3">
    <name type="scientific">marine sediment metagenome</name>
    <dbReference type="NCBI Taxonomy" id="412755"/>
    <lineage>
        <taxon>unclassified sequences</taxon>
        <taxon>metagenomes</taxon>
        <taxon>ecological metagenomes</taxon>
    </lineage>
</organism>
<dbReference type="PIRSF" id="PIRSF001365">
    <property type="entry name" value="DHDPS"/>
    <property type="match status" value="1"/>
</dbReference>
<proteinExistence type="predicted"/>
<dbReference type="GO" id="GO:0044281">
    <property type="term" value="P:small molecule metabolic process"/>
    <property type="evidence" value="ECO:0007669"/>
    <property type="project" value="UniProtKB-ARBA"/>
</dbReference>
<name>X1L4E2_9ZZZZ</name>
<comment type="caution">
    <text evidence="3">The sequence shown here is derived from an EMBL/GenBank/DDBJ whole genome shotgun (WGS) entry which is preliminary data.</text>
</comment>
<evidence type="ECO:0000313" key="3">
    <source>
        <dbReference type="EMBL" id="GAI13843.1"/>
    </source>
</evidence>
<dbReference type="AlphaFoldDB" id="X1L4E2"/>
<reference evidence="3" key="1">
    <citation type="journal article" date="2014" name="Front. Microbiol.">
        <title>High frequency of phylogenetically diverse reductive dehalogenase-homologous genes in deep subseafloor sedimentary metagenomes.</title>
        <authorList>
            <person name="Kawai M."/>
            <person name="Futagami T."/>
            <person name="Toyoda A."/>
            <person name="Takaki Y."/>
            <person name="Nishi S."/>
            <person name="Hori S."/>
            <person name="Arai W."/>
            <person name="Tsubouchi T."/>
            <person name="Morono Y."/>
            <person name="Uchiyama I."/>
            <person name="Ito T."/>
            <person name="Fujiyama A."/>
            <person name="Inagaki F."/>
            <person name="Takami H."/>
        </authorList>
    </citation>
    <scope>NUCLEOTIDE SEQUENCE</scope>
    <source>
        <strain evidence="3">Expedition CK06-06</strain>
    </source>
</reference>